<evidence type="ECO:0000256" key="2">
    <source>
        <dbReference type="ARBA" id="ARBA00022741"/>
    </source>
</evidence>
<dbReference type="AlphaFoldDB" id="A0A1U9KS35"/>
<dbReference type="SUPFAM" id="SSF100950">
    <property type="entry name" value="NagB/RpiA/CoA transferase-like"/>
    <property type="match status" value="1"/>
</dbReference>
<dbReference type="STRING" id="320497.A0U93_12650"/>
<dbReference type="GO" id="GO:0046872">
    <property type="term" value="F:metal ion binding"/>
    <property type="evidence" value="ECO:0007669"/>
    <property type="project" value="UniProtKB-KW"/>
</dbReference>
<dbReference type="EMBL" id="CP014691">
    <property type="protein sequence ID" value="AQS88636.1"/>
    <property type="molecule type" value="Genomic_DNA"/>
</dbReference>
<dbReference type="InterPro" id="IPR037171">
    <property type="entry name" value="NagB/RpiA_transferase-like"/>
</dbReference>
<dbReference type="InterPro" id="IPR024185">
    <property type="entry name" value="FTHF_cligase-like_sf"/>
</dbReference>
<protein>
    <recommendedName>
        <fullName evidence="4">5-formyltetrahydrofolate cyclo-ligase</fullName>
        <ecNumber evidence="4">6.3.3.2</ecNumber>
    </recommendedName>
</protein>
<organism evidence="5 6">
    <name type="scientific">Neoasaia chiangmaiensis</name>
    <dbReference type="NCBI Taxonomy" id="320497"/>
    <lineage>
        <taxon>Bacteria</taxon>
        <taxon>Pseudomonadati</taxon>
        <taxon>Pseudomonadota</taxon>
        <taxon>Alphaproteobacteria</taxon>
        <taxon>Acetobacterales</taxon>
        <taxon>Acetobacteraceae</taxon>
        <taxon>Neoasaia</taxon>
    </lineage>
</organism>
<evidence type="ECO:0000256" key="4">
    <source>
        <dbReference type="RuleBase" id="RU361279"/>
    </source>
</evidence>
<dbReference type="GO" id="GO:0009396">
    <property type="term" value="P:folic acid-containing compound biosynthetic process"/>
    <property type="evidence" value="ECO:0007669"/>
    <property type="project" value="TreeGrafter"/>
</dbReference>
<keyword evidence="4" id="KW-0460">Magnesium</keyword>
<dbReference type="InterPro" id="IPR002698">
    <property type="entry name" value="FTHF_cligase"/>
</dbReference>
<evidence type="ECO:0000256" key="3">
    <source>
        <dbReference type="ARBA" id="ARBA00022840"/>
    </source>
</evidence>
<dbReference type="Proteomes" id="UP000188604">
    <property type="component" value="Chromosome"/>
</dbReference>
<dbReference type="Gene3D" id="3.40.50.10420">
    <property type="entry name" value="NagB/RpiA/CoA transferase-like"/>
    <property type="match status" value="1"/>
</dbReference>
<gene>
    <name evidence="5" type="ORF">A0U93_12650</name>
</gene>
<comment type="cofactor">
    <cofactor evidence="4">
        <name>Mg(2+)</name>
        <dbReference type="ChEBI" id="CHEBI:18420"/>
    </cofactor>
</comment>
<dbReference type="NCBIfam" id="TIGR02727">
    <property type="entry name" value="MTHFS_bact"/>
    <property type="match status" value="1"/>
</dbReference>
<dbReference type="GO" id="GO:0030272">
    <property type="term" value="F:5-formyltetrahydrofolate cyclo-ligase activity"/>
    <property type="evidence" value="ECO:0007669"/>
    <property type="project" value="UniProtKB-EC"/>
</dbReference>
<dbReference type="Pfam" id="PF01812">
    <property type="entry name" value="5-FTHF_cyc-lig"/>
    <property type="match status" value="1"/>
</dbReference>
<evidence type="ECO:0000313" key="5">
    <source>
        <dbReference type="EMBL" id="AQS88636.1"/>
    </source>
</evidence>
<comment type="similarity">
    <text evidence="1 4">Belongs to the 5-formyltetrahydrofolate cyclo-ligase family.</text>
</comment>
<sequence>MVVPHDIDQRKRLLRKQMREARLQRDVGAEAAEGLRANLLRAIHAYPHGRVGCVWPLPGEADLRPLCHELVRQGRDVLLPETTVRGEALLFRLWHPHSAMLSGRFGTFHPDGAVGHPDIILVPLLAFDRRLHRLGYGGGYYDRTLAALKCHGIGFAFSWQEVAHVPVGAYDWPLDKVVTEHEVLALPTMEKDAR</sequence>
<dbReference type="GO" id="GO:0005524">
    <property type="term" value="F:ATP binding"/>
    <property type="evidence" value="ECO:0007669"/>
    <property type="project" value="UniProtKB-KW"/>
</dbReference>
<keyword evidence="6" id="KW-1185">Reference proteome</keyword>
<dbReference type="OrthoDB" id="9801938at2"/>
<proteinExistence type="inferred from homology"/>
<accession>A0A1U9KS35</accession>
<evidence type="ECO:0000313" key="6">
    <source>
        <dbReference type="Proteomes" id="UP000188604"/>
    </source>
</evidence>
<evidence type="ECO:0000256" key="1">
    <source>
        <dbReference type="ARBA" id="ARBA00010638"/>
    </source>
</evidence>
<dbReference type="KEGG" id="nch:A0U93_12650"/>
<reference evidence="5 6" key="1">
    <citation type="submission" date="2016-03" db="EMBL/GenBank/DDBJ databases">
        <title>Acetic acid bacteria sequencing.</title>
        <authorList>
            <person name="Brandt J."/>
            <person name="Jakob F."/>
            <person name="Vogel R.F."/>
        </authorList>
    </citation>
    <scope>NUCLEOTIDE SEQUENCE [LARGE SCALE GENOMIC DNA]</scope>
    <source>
        <strain evidence="5 6">NBRC 101099</strain>
    </source>
</reference>
<dbReference type="PIRSF" id="PIRSF006806">
    <property type="entry name" value="FTHF_cligase"/>
    <property type="match status" value="1"/>
</dbReference>
<dbReference type="PANTHER" id="PTHR23407">
    <property type="entry name" value="ATPASE INHIBITOR/5-FORMYLTETRAHYDROFOLATE CYCLO-LIGASE"/>
    <property type="match status" value="1"/>
</dbReference>
<keyword evidence="3 4" id="KW-0067">ATP-binding</keyword>
<dbReference type="GO" id="GO:0035999">
    <property type="term" value="P:tetrahydrofolate interconversion"/>
    <property type="evidence" value="ECO:0007669"/>
    <property type="project" value="TreeGrafter"/>
</dbReference>
<keyword evidence="4" id="KW-0479">Metal-binding</keyword>
<dbReference type="PANTHER" id="PTHR23407:SF1">
    <property type="entry name" value="5-FORMYLTETRAHYDROFOLATE CYCLO-LIGASE"/>
    <property type="match status" value="1"/>
</dbReference>
<comment type="catalytic activity">
    <reaction evidence="4">
        <text>(6S)-5-formyl-5,6,7,8-tetrahydrofolate + ATP = (6R)-5,10-methenyltetrahydrofolate + ADP + phosphate</text>
        <dbReference type="Rhea" id="RHEA:10488"/>
        <dbReference type="ChEBI" id="CHEBI:30616"/>
        <dbReference type="ChEBI" id="CHEBI:43474"/>
        <dbReference type="ChEBI" id="CHEBI:57455"/>
        <dbReference type="ChEBI" id="CHEBI:57457"/>
        <dbReference type="ChEBI" id="CHEBI:456216"/>
        <dbReference type="EC" id="6.3.3.2"/>
    </reaction>
</comment>
<keyword evidence="2 4" id="KW-0547">Nucleotide-binding</keyword>
<dbReference type="RefSeq" id="WP_077807676.1">
    <property type="nucleotide sequence ID" value="NZ_BJXS01000006.1"/>
</dbReference>
<dbReference type="EC" id="6.3.3.2" evidence="4"/>
<name>A0A1U9KS35_9PROT</name>